<feature type="site" description="Positions MEP for the nucleophilic attack" evidence="3">
    <location>
        <position position="160"/>
    </location>
</feature>
<organism evidence="4 5">
    <name type="scientific">SAR92 bacterium BACL26 MAG-121220-bin70</name>
    <dbReference type="NCBI Taxonomy" id="1655626"/>
    <lineage>
        <taxon>Bacteria</taxon>
        <taxon>Pseudomonadati</taxon>
        <taxon>Pseudomonadota</taxon>
        <taxon>Gammaproteobacteria</taxon>
        <taxon>Cellvibrionales</taxon>
        <taxon>Porticoccaceae</taxon>
        <taxon>SAR92 clade</taxon>
    </lineage>
</organism>
<feature type="site" description="Transition state stabilizer" evidence="3">
    <location>
        <position position="20"/>
    </location>
</feature>
<dbReference type="Proteomes" id="UP000051213">
    <property type="component" value="Unassembled WGS sequence"/>
</dbReference>
<dbReference type="GO" id="GO:0050518">
    <property type="term" value="F:2-C-methyl-D-erythritol 4-phosphate cytidylyltransferase activity"/>
    <property type="evidence" value="ECO:0007669"/>
    <property type="project" value="UniProtKB-UniRule"/>
</dbReference>
<comment type="catalytic activity">
    <reaction evidence="3">
        <text>2-C-methyl-D-erythritol 4-phosphate + CTP + H(+) = 4-CDP-2-C-methyl-D-erythritol + diphosphate</text>
        <dbReference type="Rhea" id="RHEA:13429"/>
        <dbReference type="ChEBI" id="CHEBI:15378"/>
        <dbReference type="ChEBI" id="CHEBI:33019"/>
        <dbReference type="ChEBI" id="CHEBI:37563"/>
        <dbReference type="ChEBI" id="CHEBI:57823"/>
        <dbReference type="ChEBI" id="CHEBI:58262"/>
        <dbReference type="EC" id="2.7.7.60"/>
    </reaction>
</comment>
<name>A0A0R2U3H9_9GAMM</name>
<dbReference type="PANTHER" id="PTHR32125:SF4">
    <property type="entry name" value="2-C-METHYL-D-ERYTHRITOL 4-PHOSPHATE CYTIDYLYLTRANSFERASE, CHLOROPLASTIC"/>
    <property type="match status" value="1"/>
</dbReference>
<feature type="site" description="Transition state stabilizer" evidence="3">
    <location>
        <position position="27"/>
    </location>
</feature>
<accession>A0A0R2U3H9</accession>
<dbReference type="InterPro" id="IPR034683">
    <property type="entry name" value="IspD/TarI"/>
</dbReference>
<comment type="similarity">
    <text evidence="3">Belongs to the IspD/TarI cytidylyltransferase family. IspD subfamily.</text>
</comment>
<dbReference type="UniPathway" id="UPA00056">
    <property type="reaction ID" value="UER00093"/>
</dbReference>
<dbReference type="NCBIfam" id="TIGR00453">
    <property type="entry name" value="ispD"/>
    <property type="match status" value="1"/>
</dbReference>
<protein>
    <recommendedName>
        <fullName evidence="3">2-C-methyl-D-erythritol 4-phosphate cytidylyltransferase</fullName>
        <ecNumber evidence="3">2.7.7.60</ecNumber>
    </recommendedName>
    <alternativeName>
        <fullName evidence="3">4-diphosphocytidyl-2C-methyl-D-erythritol synthase</fullName>
    </alternativeName>
    <alternativeName>
        <fullName evidence="3">MEP cytidylyltransferase</fullName>
        <shortName evidence="3">MCT</shortName>
    </alternativeName>
</protein>
<comment type="pathway">
    <text evidence="3">Isoprenoid biosynthesis; isopentenyl diphosphate biosynthesis via DXP pathway; isopentenyl diphosphate from 1-deoxy-D-xylulose 5-phosphate: step 2/6.</text>
</comment>
<feature type="site" description="Positions MEP for the nucleophilic attack" evidence="3">
    <location>
        <position position="216"/>
    </location>
</feature>
<evidence type="ECO:0000256" key="1">
    <source>
        <dbReference type="ARBA" id="ARBA00022679"/>
    </source>
</evidence>
<proteinExistence type="inferred from homology"/>
<keyword evidence="1 3" id="KW-0808">Transferase</keyword>
<comment type="caution">
    <text evidence="4">The sequence shown here is derived from an EMBL/GenBank/DDBJ whole genome shotgun (WGS) entry which is preliminary data.</text>
</comment>
<dbReference type="EC" id="2.7.7.60" evidence="3"/>
<evidence type="ECO:0000313" key="5">
    <source>
        <dbReference type="Proteomes" id="UP000051213"/>
    </source>
</evidence>
<sequence>MIKPSPNYWAIVPAAGVGRRFSADIPKQFHHLHGELVAQHTLSRLIDINSIKRIVAPCDPSSGYWSRVRATRNPRVQLIPGGETRARSVLNGLVAIQQDASPDDWVLVHDMARPCITSLDINKLIDNLREHPVGGFLAAPINETLKLVTSDNNVTKTVDRTQYRIAQTPQMFRVGLLREAIQEMLDNHLEPTDEASAIEYMGKQAVAIEGRQDNIKITRREDLMIAEAILQDQERQACA</sequence>
<dbReference type="EMBL" id="LICA01000350">
    <property type="protein sequence ID" value="KRO92290.1"/>
    <property type="molecule type" value="Genomic_DNA"/>
</dbReference>
<dbReference type="GO" id="GO:0019288">
    <property type="term" value="P:isopentenyl diphosphate biosynthetic process, methylerythritol 4-phosphate pathway"/>
    <property type="evidence" value="ECO:0007669"/>
    <property type="project" value="UniProtKB-UniRule"/>
</dbReference>
<dbReference type="InterPro" id="IPR001228">
    <property type="entry name" value="IspD"/>
</dbReference>
<dbReference type="InterPro" id="IPR050088">
    <property type="entry name" value="IspD/TarI_cytidylyltransf_bact"/>
</dbReference>
<evidence type="ECO:0000256" key="3">
    <source>
        <dbReference type="HAMAP-Rule" id="MF_00108"/>
    </source>
</evidence>
<dbReference type="InterPro" id="IPR029044">
    <property type="entry name" value="Nucleotide-diphossugar_trans"/>
</dbReference>
<keyword evidence="2 3" id="KW-0548">Nucleotidyltransferase</keyword>
<dbReference type="CDD" id="cd02516">
    <property type="entry name" value="CDP-ME_synthetase"/>
    <property type="match status" value="1"/>
</dbReference>
<dbReference type="AlphaFoldDB" id="A0A0R2U3H9"/>
<evidence type="ECO:0000313" key="4">
    <source>
        <dbReference type="EMBL" id="KRO92290.1"/>
    </source>
</evidence>
<dbReference type="HAMAP" id="MF_00108">
    <property type="entry name" value="IspD"/>
    <property type="match status" value="1"/>
</dbReference>
<comment type="function">
    <text evidence="3">Catalyzes the formation of 4-diphosphocytidyl-2-C-methyl-D-erythritol from CTP and 2-C-methyl-D-erythritol 4-phosphate (MEP).</text>
</comment>
<dbReference type="SUPFAM" id="SSF53448">
    <property type="entry name" value="Nucleotide-diphospho-sugar transferases"/>
    <property type="match status" value="1"/>
</dbReference>
<keyword evidence="3" id="KW-0414">Isoprene biosynthesis</keyword>
<gene>
    <name evidence="3" type="primary">ispD</name>
    <name evidence="4" type="ORF">ABS24_03600</name>
</gene>
<dbReference type="PANTHER" id="PTHR32125">
    <property type="entry name" value="2-C-METHYL-D-ERYTHRITOL 4-PHOSPHATE CYTIDYLYLTRANSFERASE, CHLOROPLASTIC"/>
    <property type="match status" value="1"/>
</dbReference>
<reference evidence="4 5" key="1">
    <citation type="submission" date="2015-10" db="EMBL/GenBank/DDBJ databases">
        <title>Metagenome-Assembled Genomes uncover a global brackish microbiome.</title>
        <authorList>
            <person name="Hugerth L.W."/>
            <person name="Larsson J."/>
            <person name="Alneberg J."/>
            <person name="Lindh M.V."/>
            <person name="Legrand C."/>
            <person name="Pinhassi J."/>
            <person name="Andersson A.F."/>
        </authorList>
    </citation>
    <scope>NUCLEOTIDE SEQUENCE [LARGE SCALE GENOMIC DNA]</scope>
    <source>
        <strain evidence="4">BACL26 MAG-121220-bin70</strain>
    </source>
</reference>
<dbReference type="FunFam" id="3.90.550.10:FF:000003">
    <property type="entry name" value="2-C-methyl-D-erythritol 4-phosphate cytidylyltransferase"/>
    <property type="match status" value="1"/>
</dbReference>
<evidence type="ECO:0000256" key="2">
    <source>
        <dbReference type="ARBA" id="ARBA00022695"/>
    </source>
</evidence>
<dbReference type="Gene3D" id="3.90.550.10">
    <property type="entry name" value="Spore Coat Polysaccharide Biosynthesis Protein SpsA, Chain A"/>
    <property type="match status" value="1"/>
</dbReference>
<dbReference type="Pfam" id="PF01128">
    <property type="entry name" value="IspD"/>
    <property type="match status" value="1"/>
</dbReference>